<evidence type="ECO:0000256" key="1">
    <source>
        <dbReference type="SAM" id="Phobius"/>
    </source>
</evidence>
<evidence type="ECO:0000313" key="3">
    <source>
        <dbReference type="Proteomes" id="UP001169764"/>
    </source>
</evidence>
<keyword evidence="1" id="KW-0472">Membrane</keyword>
<keyword evidence="3" id="KW-1185">Reference proteome</keyword>
<evidence type="ECO:0008006" key="4">
    <source>
        <dbReference type="Google" id="ProtNLM"/>
    </source>
</evidence>
<accession>A0ABT8Y5M1</accession>
<dbReference type="EMBL" id="JAUOTP010000002">
    <property type="protein sequence ID" value="MDO6413615.1"/>
    <property type="molecule type" value="Genomic_DNA"/>
</dbReference>
<keyword evidence="1" id="KW-0812">Transmembrane</keyword>
<organism evidence="2 3">
    <name type="scientific">Sphingomonas natans</name>
    <dbReference type="NCBI Taxonomy" id="3063330"/>
    <lineage>
        <taxon>Bacteria</taxon>
        <taxon>Pseudomonadati</taxon>
        <taxon>Pseudomonadota</taxon>
        <taxon>Alphaproteobacteria</taxon>
        <taxon>Sphingomonadales</taxon>
        <taxon>Sphingomonadaceae</taxon>
        <taxon>Sphingomonas</taxon>
    </lineage>
</organism>
<dbReference type="Proteomes" id="UP001169764">
    <property type="component" value="Unassembled WGS sequence"/>
</dbReference>
<gene>
    <name evidence="2" type="ORF">Q4F19_04390</name>
</gene>
<protein>
    <recommendedName>
        <fullName evidence="4">Type II secretion system protein GspC N-terminal domain-containing protein</fullName>
    </recommendedName>
</protein>
<dbReference type="RefSeq" id="WP_303540207.1">
    <property type="nucleotide sequence ID" value="NZ_JAUOTP010000002.1"/>
</dbReference>
<name>A0ABT8Y5M1_9SPHN</name>
<sequence>MRRSVDSAVQVVACVLSLITVMWLLGERPPAPAIGSTPVVAVRFAPVTAGDPLREPLFADSRLDASPTKTTAGPPQLVGIVGRLSAPLVMVRVGEGAIRTIAPGETIDGWTLAGVAADRAFFKRGKDERVAVLPARDEPPQ</sequence>
<comment type="caution">
    <text evidence="2">The sequence shown here is derived from an EMBL/GenBank/DDBJ whole genome shotgun (WGS) entry which is preliminary data.</text>
</comment>
<keyword evidence="1" id="KW-1133">Transmembrane helix</keyword>
<reference evidence="2" key="1">
    <citation type="submission" date="2023-07" db="EMBL/GenBank/DDBJ databases">
        <authorList>
            <person name="Kim M."/>
        </authorList>
    </citation>
    <scope>NUCLEOTIDE SEQUENCE</scope>
    <source>
        <strain evidence="2">BIUV-7</strain>
    </source>
</reference>
<feature type="transmembrane region" description="Helical" evidence="1">
    <location>
        <begin position="7"/>
        <end position="26"/>
    </location>
</feature>
<evidence type="ECO:0000313" key="2">
    <source>
        <dbReference type="EMBL" id="MDO6413615.1"/>
    </source>
</evidence>
<proteinExistence type="predicted"/>